<organism evidence="3">
    <name type="scientific">Phytophthora nicotianae</name>
    <name type="common">Potato buckeye rot agent</name>
    <name type="synonym">Phytophthora parasitica</name>
    <dbReference type="NCBI Taxonomy" id="4792"/>
    <lineage>
        <taxon>Eukaryota</taxon>
        <taxon>Sar</taxon>
        <taxon>Stramenopiles</taxon>
        <taxon>Oomycota</taxon>
        <taxon>Peronosporomycetes</taxon>
        <taxon>Peronosporales</taxon>
        <taxon>Peronosporaceae</taxon>
        <taxon>Phytophthora</taxon>
    </lineage>
</organism>
<name>W2K9K9_PHYNI</name>
<reference evidence="1" key="2">
    <citation type="submission" date="2013-11" db="EMBL/GenBank/DDBJ databases">
        <title>The Genome Sequence of Phytophthora parasitica CJ02B3.</title>
        <authorList>
            <consortium name="The Broad Institute Genomics Platform"/>
            <person name="Russ C."/>
            <person name="Tyler B."/>
            <person name="Panabieres F."/>
            <person name="Shan W."/>
            <person name="Tripathy S."/>
            <person name="Grunwald N."/>
            <person name="Machado M."/>
            <person name="Johnson C.S."/>
            <person name="Arredondo F."/>
            <person name="Hong C."/>
            <person name="Coffey M."/>
            <person name="Young S.K."/>
            <person name="Zeng Q."/>
            <person name="Gargeya S."/>
            <person name="Fitzgerald M."/>
            <person name="Abouelleil A."/>
            <person name="Alvarado L."/>
            <person name="Chapman S.B."/>
            <person name="Gainer-Dewar J."/>
            <person name="Goldberg J."/>
            <person name="Griggs A."/>
            <person name="Gujja S."/>
            <person name="Hansen M."/>
            <person name="Howarth C."/>
            <person name="Imamovic A."/>
            <person name="Ireland A."/>
            <person name="Larimer J."/>
            <person name="McCowan C."/>
            <person name="Murphy C."/>
            <person name="Pearson M."/>
            <person name="Poon T.W."/>
            <person name="Priest M."/>
            <person name="Roberts A."/>
            <person name="Saif S."/>
            <person name="Shea T."/>
            <person name="Sykes S."/>
            <person name="Wortman J."/>
            <person name="Nusbaum C."/>
            <person name="Birren B."/>
        </authorList>
    </citation>
    <scope>NUCLEOTIDE SEQUENCE [LARGE SCALE GENOMIC DNA]</scope>
    <source>
        <strain evidence="1">CJ02B3</strain>
    </source>
</reference>
<sequence>MASTAQETTGFSKRSICVSQHTSAFPKYSSVVACTAA</sequence>
<dbReference type="AlphaFoldDB" id="W2K9K9"/>
<dbReference type="EMBL" id="KI682449">
    <property type="protein sequence ID" value="ETL81833.1"/>
    <property type="molecule type" value="Genomic_DNA"/>
</dbReference>
<dbReference type="EMBL" id="KI675740">
    <property type="protein sequence ID" value="ETL28575.1"/>
    <property type="molecule type" value="Genomic_DNA"/>
</dbReference>
<protein>
    <submittedName>
        <fullName evidence="3">Uncharacterized protein</fullName>
    </submittedName>
</protein>
<evidence type="ECO:0000313" key="3">
    <source>
        <dbReference type="EMBL" id="ETL81833.1"/>
    </source>
</evidence>
<reference evidence="2" key="3">
    <citation type="submission" date="2013-11" db="EMBL/GenBank/DDBJ databases">
        <title>The Genome Sequence of Phytophthora parasitica CJ05E6.</title>
        <authorList>
            <consortium name="The Broad Institute Genomics Platform"/>
            <person name="Russ C."/>
            <person name="Tyler B."/>
            <person name="Panabieres F."/>
            <person name="Shan W."/>
            <person name="Tripathy S."/>
            <person name="Grunwald N."/>
            <person name="Machado M."/>
            <person name="Johnson C.S."/>
            <person name="Arredondo F."/>
            <person name="Hong C."/>
            <person name="Coffey M."/>
            <person name="Young S.K."/>
            <person name="Zeng Q."/>
            <person name="Gargeya S."/>
            <person name="Fitzgerald M."/>
            <person name="Abouelleil A."/>
            <person name="Alvarado L."/>
            <person name="Chapman S.B."/>
            <person name="Gainer-Dewar J."/>
            <person name="Goldberg J."/>
            <person name="Griggs A."/>
            <person name="Gujja S."/>
            <person name="Hansen M."/>
            <person name="Howarth C."/>
            <person name="Imamovic A."/>
            <person name="Ireland A."/>
            <person name="Larimer J."/>
            <person name="McCowan C."/>
            <person name="Murphy C."/>
            <person name="Pearson M."/>
            <person name="Poon T.W."/>
            <person name="Priest M."/>
            <person name="Roberts A."/>
            <person name="Saif S."/>
            <person name="Shea T."/>
            <person name="Sykes S."/>
            <person name="Wortman J."/>
            <person name="Nusbaum C."/>
            <person name="Birren B."/>
        </authorList>
    </citation>
    <scope>NUCLEOTIDE SEQUENCE [LARGE SCALE GENOMIC DNA]</scope>
    <source>
        <strain evidence="2">CJ05E6</strain>
    </source>
</reference>
<dbReference type="Proteomes" id="UP000054423">
    <property type="component" value="Unassembled WGS sequence"/>
</dbReference>
<dbReference type="Proteomes" id="UP000053864">
    <property type="component" value="Unassembled WGS sequence"/>
</dbReference>
<accession>W2K9K9</accession>
<dbReference type="EMBL" id="KI688937">
    <property type="protein sequence ID" value="ETK75151.1"/>
    <property type="molecule type" value="Genomic_DNA"/>
</dbReference>
<gene>
    <name evidence="1" type="ORF">L915_18200</name>
    <name evidence="2" type="ORF">L916_18105</name>
    <name evidence="3" type="ORF">L917_17920</name>
</gene>
<proteinExistence type="predicted"/>
<reference evidence="3" key="1">
    <citation type="submission" date="2013-11" db="EMBL/GenBank/DDBJ databases">
        <title>The Genome Sequence of Phytophthora parasitica CHvinca01.</title>
        <authorList>
            <consortium name="The Broad Institute Genomics Platform"/>
            <person name="Russ C."/>
            <person name="Tyler B."/>
            <person name="Panabieres F."/>
            <person name="Shan W."/>
            <person name="Tripathy S."/>
            <person name="Grunwald N."/>
            <person name="Machado M."/>
            <person name="Johnson C.S."/>
            <person name="Arredondo F."/>
            <person name="Hong C."/>
            <person name="Coffey M."/>
            <person name="Young S.K."/>
            <person name="Zeng Q."/>
            <person name="Gargeya S."/>
            <person name="Fitzgerald M."/>
            <person name="Abouelleil A."/>
            <person name="Alvarado L."/>
            <person name="Chapman S.B."/>
            <person name="Gainer-Dewar J."/>
            <person name="Goldberg J."/>
            <person name="Griggs A."/>
            <person name="Gujja S."/>
            <person name="Hansen M."/>
            <person name="Howarth C."/>
            <person name="Imamovic A."/>
            <person name="Ireland A."/>
            <person name="Larimer J."/>
            <person name="McCowan C."/>
            <person name="Murphy C."/>
            <person name="Pearson M."/>
            <person name="Poon T.W."/>
            <person name="Priest M."/>
            <person name="Roberts A."/>
            <person name="Saif S."/>
            <person name="Shea T."/>
            <person name="Sykes S."/>
            <person name="Wortman J."/>
            <person name="Nusbaum C."/>
            <person name="Birren B."/>
        </authorList>
    </citation>
    <scope>NUCLEOTIDE SEQUENCE [LARGE SCALE GENOMIC DNA]</scope>
    <source>
        <strain evidence="3">CHvinca01</strain>
    </source>
</reference>
<evidence type="ECO:0000313" key="1">
    <source>
        <dbReference type="EMBL" id="ETK75151.1"/>
    </source>
</evidence>
<dbReference type="Proteomes" id="UP000053236">
    <property type="component" value="Unassembled WGS sequence"/>
</dbReference>
<evidence type="ECO:0000313" key="2">
    <source>
        <dbReference type="EMBL" id="ETL28575.1"/>
    </source>
</evidence>